<evidence type="ECO:0000313" key="2">
    <source>
        <dbReference type="EMBL" id="VDM34122.1"/>
    </source>
</evidence>
<gene>
    <name evidence="2" type="ORF">TTAC_LOCUS9349</name>
</gene>
<dbReference type="SUPFAM" id="SSF57850">
    <property type="entry name" value="RING/U-box"/>
    <property type="match status" value="1"/>
</dbReference>
<reference evidence="2 3" key="2">
    <citation type="submission" date="2018-11" db="EMBL/GenBank/DDBJ databases">
        <authorList>
            <consortium name="Pathogen Informatics"/>
        </authorList>
    </citation>
    <scope>NUCLEOTIDE SEQUENCE [LARGE SCALE GENOMIC DNA]</scope>
</reference>
<organism evidence="4">
    <name type="scientific">Hydatigena taeniaeformis</name>
    <name type="common">Feline tapeworm</name>
    <name type="synonym">Taenia taeniaeformis</name>
    <dbReference type="NCBI Taxonomy" id="6205"/>
    <lineage>
        <taxon>Eukaryota</taxon>
        <taxon>Metazoa</taxon>
        <taxon>Spiralia</taxon>
        <taxon>Lophotrochozoa</taxon>
        <taxon>Platyhelminthes</taxon>
        <taxon>Cestoda</taxon>
        <taxon>Eucestoda</taxon>
        <taxon>Cyclophyllidea</taxon>
        <taxon>Taeniidae</taxon>
        <taxon>Hydatigera</taxon>
    </lineage>
</organism>
<keyword evidence="3" id="KW-1185">Reference proteome</keyword>
<dbReference type="EMBL" id="UYWX01020773">
    <property type="protein sequence ID" value="VDM34122.1"/>
    <property type="molecule type" value="Genomic_DNA"/>
</dbReference>
<reference evidence="4" key="1">
    <citation type="submission" date="2017-02" db="UniProtKB">
        <authorList>
            <consortium name="WormBaseParasite"/>
        </authorList>
    </citation>
    <scope>IDENTIFICATION</scope>
</reference>
<protein>
    <submittedName>
        <fullName evidence="4">Dynactin subunit 2</fullName>
    </submittedName>
</protein>
<dbReference type="AlphaFoldDB" id="A0A0R3X749"/>
<accession>A0A0R3X749</accession>
<evidence type="ECO:0000256" key="1">
    <source>
        <dbReference type="SAM" id="MobiDB-lite"/>
    </source>
</evidence>
<dbReference type="Gene3D" id="3.30.40.10">
    <property type="entry name" value="Zinc/RING finger domain, C3HC4 (zinc finger)"/>
    <property type="match status" value="1"/>
</dbReference>
<feature type="region of interest" description="Disordered" evidence="1">
    <location>
        <begin position="64"/>
        <end position="86"/>
    </location>
</feature>
<evidence type="ECO:0000313" key="3">
    <source>
        <dbReference type="Proteomes" id="UP000274429"/>
    </source>
</evidence>
<evidence type="ECO:0000313" key="4">
    <source>
        <dbReference type="WBParaSite" id="TTAC_0000936401-mRNA-1"/>
    </source>
</evidence>
<dbReference type="WBParaSite" id="TTAC_0000936401-mRNA-1">
    <property type="protein sequence ID" value="TTAC_0000936401-mRNA-1"/>
    <property type="gene ID" value="TTAC_0000936401"/>
</dbReference>
<name>A0A0R3X749_HYDTA</name>
<proteinExistence type="predicted"/>
<sequence>MRDPYILPCGHSFCLRPCLLAQDGALKARCINCDVEFETTKLRPNHKIALQICLTALQEEVEEANEQEQTEEQQNQNKQAEKDGETQIKADAIKANAKGTLEMHLQQLKELMISELDPGQYAKAENVGALESAMKKLQETSCKALDSIIEKLQMDSYESIDELTQQIAELSIEVAKIRDVYSSLKGITQKQPASQDIFNPEVDLVNEGAAQTNTSAPIVSRTAKLLTRLINLNMAVNDLRDIRTSLQDEEEQSVLQYSRICEELNTAVATIEAALTRSLKINLLRVEANDISVQRDLENLRFGIGEARKVLPSIEDIFTLVYDEK</sequence>
<dbReference type="STRING" id="6205.A0A0R3X749"/>
<dbReference type="InterPro" id="IPR013083">
    <property type="entry name" value="Znf_RING/FYVE/PHD"/>
</dbReference>
<dbReference type="Proteomes" id="UP000274429">
    <property type="component" value="Unassembled WGS sequence"/>
</dbReference>
<dbReference type="OrthoDB" id="6280540at2759"/>